<evidence type="ECO:0000313" key="4">
    <source>
        <dbReference type="Proteomes" id="UP000262954"/>
    </source>
</evidence>
<evidence type="ECO:0000256" key="1">
    <source>
        <dbReference type="SAM" id="Phobius"/>
    </source>
</evidence>
<keyword evidence="3" id="KW-0418">Kinase</keyword>
<reference evidence="3 4" key="1">
    <citation type="journal article" date="2018" name="Nat. Biotechnol.">
        <title>A standardized bacterial taxonomy based on genome phylogeny substantially revises the tree of life.</title>
        <authorList>
            <person name="Parks D.H."/>
            <person name="Chuvochina M."/>
            <person name="Waite D.W."/>
            <person name="Rinke C."/>
            <person name="Skarshewski A."/>
            <person name="Chaumeil P.A."/>
            <person name="Hugenholtz P."/>
        </authorList>
    </citation>
    <scope>NUCLEOTIDE SEQUENCE [LARGE SCALE GENOMIC DNA]</scope>
    <source>
        <strain evidence="3">UBA11482</strain>
    </source>
</reference>
<keyword evidence="1" id="KW-0812">Transmembrane</keyword>
<dbReference type="PANTHER" id="PTHR34220:SF7">
    <property type="entry name" value="SENSOR HISTIDINE KINASE YPDA"/>
    <property type="match status" value="1"/>
</dbReference>
<evidence type="ECO:0000259" key="2">
    <source>
        <dbReference type="Pfam" id="PF06580"/>
    </source>
</evidence>
<dbReference type="GO" id="GO:0016020">
    <property type="term" value="C:membrane"/>
    <property type="evidence" value="ECO:0007669"/>
    <property type="project" value="InterPro"/>
</dbReference>
<organism evidence="3 4">
    <name type="scientific">Coprobacter fastidiosus</name>
    <dbReference type="NCBI Taxonomy" id="1099853"/>
    <lineage>
        <taxon>Bacteria</taxon>
        <taxon>Pseudomonadati</taxon>
        <taxon>Bacteroidota</taxon>
        <taxon>Bacteroidia</taxon>
        <taxon>Bacteroidales</taxon>
        <taxon>Barnesiellaceae</taxon>
        <taxon>Coprobacter</taxon>
    </lineage>
</organism>
<dbReference type="PANTHER" id="PTHR34220">
    <property type="entry name" value="SENSOR HISTIDINE KINASE YPDA"/>
    <property type="match status" value="1"/>
</dbReference>
<proteinExistence type="predicted"/>
<accession>A0A316R5Z6</accession>
<keyword evidence="3" id="KW-0808">Transferase</keyword>
<dbReference type="EMBL" id="DNWC01000056">
    <property type="protein sequence ID" value="HBJ08201.1"/>
    <property type="molecule type" value="Genomic_DNA"/>
</dbReference>
<feature type="transmembrane region" description="Helical" evidence="1">
    <location>
        <begin position="12"/>
        <end position="31"/>
    </location>
</feature>
<name>A0A316R5Z6_9BACT</name>
<feature type="domain" description="Signal transduction histidine kinase internal region" evidence="2">
    <location>
        <begin position="164"/>
        <end position="242"/>
    </location>
</feature>
<feature type="transmembrane region" description="Helical" evidence="1">
    <location>
        <begin position="120"/>
        <end position="141"/>
    </location>
</feature>
<comment type="caution">
    <text evidence="3">The sequence shown here is derived from an EMBL/GenBank/DDBJ whole genome shotgun (WGS) entry which is preliminary data.</text>
</comment>
<feature type="transmembrane region" description="Helical" evidence="1">
    <location>
        <begin position="43"/>
        <end position="65"/>
    </location>
</feature>
<gene>
    <name evidence="3" type="ORF">DDY73_04290</name>
</gene>
<feature type="transmembrane region" description="Helical" evidence="1">
    <location>
        <begin position="77"/>
        <end position="96"/>
    </location>
</feature>
<keyword evidence="1" id="KW-0472">Membrane</keyword>
<dbReference type="InterPro" id="IPR036890">
    <property type="entry name" value="HATPase_C_sf"/>
</dbReference>
<protein>
    <submittedName>
        <fullName evidence="3">Sensor histidine kinase</fullName>
    </submittedName>
</protein>
<dbReference type="InterPro" id="IPR050640">
    <property type="entry name" value="Bact_2-comp_sensor_kinase"/>
</dbReference>
<dbReference type="InterPro" id="IPR010559">
    <property type="entry name" value="Sig_transdc_His_kin_internal"/>
</dbReference>
<evidence type="ECO:0000313" key="3">
    <source>
        <dbReference type="EMBL" id="HBJ08201.1"/>
    </source>
</evidence>
<dbReference type="GO" id="GO:0000155">
    <property type="term" value="F:phosphorelay sensor kinase activity"/>
    <property type="evidence" value="ECO:0007669"/>
    <property type="project" value="InterPro"/>
</dbReference>
<dbReference type="Proteomes" id="UP000262954">
    <property type="component" value="Unassembled WGS sequence"/>
</dbReference>
<sequence>MMPDTPKKKSLQLIIHLLGWGIVFGIPLFFFERNSTADYIDRYLRFISAPVSLMIIFYFNYCYLIDKFLFRKQTREYLLSNIVLIAFVTLCLHFWHELHIPGAMPPNPPKHFQVRKFDGMVFFLTRDIVPLILATGMSVAIKMTNRWIQSENEIRELEKSRTEAELRNLRNQLNPHFLFNTLNNIYSLIALSPEKAQQAIMDLSKLLRYVLYDNSPEFVPLQKEMEFVRNYVELMRLRLTDNTEIKISLPQSTSSGTLIAPLLFISLIENAFKHGVSNSQPSFIHIDISEYSDQRIVCTIENSYFPKNETDKSGSGIGLDNLRKRLELLYPGRYLLNIEQTDDKYISALILFTHTEEE</sequence>
<dbReference type="Pfam" id="PF06580">
    <property type="entry name" value="His_kinase"/>
    <property type="match status" value="1"/>
</dbReference>
<dbReference type="Gene3D" id="3.30.565.10">
    <property type="entry name" value="Histidine kinase-like ATPase, C-terminal domain"/>
    <property type="match status" value="1"/>
</dbReference>
<keyword evidence="1" id="KW-1133">Transmembrane helix</keyword>
<dbReference type="AlphaFoldDB" id="A0A316R5Z6"/>
<dbReference type="SUPFAM" id="SSF55874">
    <property type="entry name" value="ATPase domain of HSP90 chaperone/DNA topoisomerase II/histidine kinase"/>
    <property type="match status" value="1"/>
</dbReference>